<evidence type="ECO:0000256" key="1">
    <source>
        <dbReference type="ARBA" id="ARBA00004177"/>
    </source>
</evidence>
<keyword evidence="11" id="KW-0206">Cytoskeleton</keyword>
<dbReference type="Gene3D" id="1.10.418.10">
    <property type="entry name" value="Calponin-like domain"/>
    <property type="match status" value="1"/>
</dbReference>
<reference evidence="14" key="1">
    <citation type="submission" date="2022-01" db="EMBL/GenBank/DDBJ databases">
        <authorList>
            <person name="King R."/>
        </authorList>
    </citation>
    <scope>NUCLEOTIDE SEQUENCE</scope>
</reference>
<evidence type="ECO:0000256" key="9">
    <source>
        <dbReference type="ARBA" id="ARBA00022753"/>
    </source>
</evidence>
<dbReference type="SUPFAM" id="SSF90250">
    <property type="entry name" value="Troponin coil-coiled subunits"/>
    <property type="match status" value="1"/>
</dbReference>
<dbReference type="SUPFAM" id="SSF116907">
    <property type="entry name" value="Hook domain"/>
    <property type="match status" value="1"/>
</dbReference>
<dbReference type="PANTHER" id="PTHR18947:SF39">
    <property type="entry name" value="PROTEIN HOOK"/>
    <property type="match status" value="1"/>
</dbReference>
<evidence type="ECO:0000256" key="7">
    <source>
        <dbReference type="ARBA" id="ARBA00022583"/>
    </source>
</evidence>
<evidence type="ECO:0000259" key="13">
    <source>
        <dbReference type="PROSITE" id="PS50021"/>
    </source>
</evidence>
<evidence type="ECO:0000313" key="15">
    <source>
        <dbReference type="Proteomes" id="UP001152798"/>
    </source>
</evidence>
<evidence type="ECO:0000256" key="8">
    <source>
        <dbReference type="ARBA" id="ARBA00022701"/>
    </source>
</evidence>
<evidence type="ECO:0000256" key="5">
    <source>
        <dbReference type="ARBA" id="ARBA00018971"/>
    </source>
</evidence>
<dbReference type="GO" id="GO:0051959">
    <property type="term" value="F:dynein light intermediate chain binding"/>
    <property type="evidence" value="ECO:0007669"/>
    <property type="project" value="TreeGrafter"/>
</dbReference>
<keyword evidence="9" id="KW-0967">Endosome</keyword>
<evidence type="ECO:0000256" key="12">
    <source>
        <dbReference type="SAM" id="Coils"/>
    </source>
</evidence>
<dbReference type="GO" id="GO:0005768">
    <property type="term" value="C:endosome"/>
    <property type="evidence" value="ECO:0007669"/>
    <property type="project" value="UniProtKB-SubCell"/>
</dbReference>
<feature type="coiled-coil region" evidence="12">
    <location>
        <begin position="169"/>
        <end position="407"/>
    </location>
</feature>
<dbReference type="Proteomes" id="UP001152798">
    <property type="component" value="Chromosome 1"/>
</dbReference>
<proteinExistence type="inferred from homology"/>
<comment type="subcellular location">
    <subcellularLocation>
        <location evidence="2">Cytoplasm</location>
        <location evidence="2">Cytoskeleton</location>
    </subcellularLocation>
    <subcellularLocation>
        <location evidence="1">Endosome</location>
    </subcellularLocation>
</comment>
<dbReference type="GO" id="GO:0031122">
    <property type="term" value="P:cytoplasmic microtubule organization"/>
    <property type="evidence" value="ECO:0007669"/>
    <property type="project" value="InterPro"/>
</dbReference>
<sequence>MNKSELSDILFKWLQTFEVGVKYKTLADLTDGVVLSQVLNQIAPEWFTSVWMTKIKTDVNGNWRIKMSNLKKILEKVLDYYQEAFSQSVSSSVKPDISKIVEMNDPAEMGRMIQLILGCAVNCNNKQEYIKRIMDMEESEQRAMMECIQELDSGGALSFSASLSLDPHVEHLLSQLNAANLTRERAEQRCHELDLQVGFLQEEKSTLLEERRRLLEVGGAEAALRKQIETLREEVFKLETSRDDYRLKTEEQEREIADLEIKIEEAAKTAIEARQLKDELDILRETADKADKYEATLNLYKKKLEETGDLKRELKMLEAKNLEYLQRNIELEEEIKRVSPIKSQLDVLKRQVSDLQEKLSEETKHVDKLQYDNKVMQDKLSAALREKQRLEVERDSLKETNEELRCAQFQVTNTSGGPELGGSVSESLISHSELRQKVARLEHENNMLRLAQKEKEEDSLSVVQNLLDDARAQVDKMWEENRAANRKIIQLEGELKEMSESGDKIKLMELQQLLQRERQKYAAELEEKDNALAENKQVISLMTVKLNQKELELQEGEEKLKKYVEKVKTVAKAIEPSLDLSNTDLSLLRNQLAESQKSVKDLQKELEETRKVSEMEEKLITVAFHNLGQVKQREAVEQRLASLGHGQSFLARQRQPVGRRINTYNSK</sequence>
<keyword evidence="8" id="KW-0493">Microtubule</keyword>
<comment type="similarity">
    <text evidence="3">Belongs to the hook family.</text>
</comment>
<dbReference type="CDD" id="cd22222">
    <property type="entry name" value="HkD_Hook"/>
    <property type="match status" value="1"/>
</dbReference>
<dbReference type="GO" id="GO:0008017">
    <property type="term" value="F:microtubule binding"/>
    <property type="evidence" value="ECO:0007669"/>
    <property type="project" value="InterPro"/>
</dbReference>
<dbReference type="GO" id="GO:0006897">
    <property type="term" value="P:endocytosis"/>
    <property type="evidence" value="ECO:0007669"/>
    <property type="project" value="UniProtKB-KW"/>
</dbReference>
<name>A0A9P0H0S6_NEZVI</name>
<dbReference type="OrthoDB" id="49395at2759"/>
<dbReference type="PANTHER" id="PTHR18947">
    <property type="entry name" value="HOOK PROTEINS"/>
    <property type="match status" value="1"/>
</dbReference>
<dbReference type="EMBL" id="OV725077">
    <property type="protein sequence ID" value="CAH1388935.1"/>
    <property type="molecule type" value="Genomic_DNA"/>
</dbReference>
<dbReference type="GO" id="GO:0005813">
    <property type="term" value="C:centrosome"/>
    <property type="evidence" value="ECO:0007669"/>
    <property type="project" value="TreeGrafter"/>
</dbReference>
<evidence type="ECO:0000313" key="14">
    <source>
        <dbReference type="EMBL" id="CAH1388935.1"/>
    </source>
</evidence>
<keyword evidence="10 12" id="KW-0175">Coiled coil</keyword>
<gene>
    <name evidence="14" type="ORF">NEZAVI_LOCUS436</name>
</gene>
<feature type="domain" description="Calponin-homology (CH)" evidence="13">
    <location>
        <begin position="4"/>
        <end position="120"/>
    </location>
</feature>
<dbReference type="InterPro" id="IPR043936">
    <property type="entry name" value="HOOK_N"/>
</dbReference>
<dbReference type="GO" id="GO:0030705">
    <property type="term" value="P:cytoskeleton-dependent intracellular transport"/>
    <property type="evidence" value="ECO:0007669"/>
    <property type="project" value="InterPro"/>
</dbReference>
<evidence type="ECO:0000256" key="6">
    <source>
        <dbReference type="ARBA" id="ARBA00022490"/>
    </source>
</evidence>
<accession>A0A9P0H0S6</accession>
<evidence type="ECO:0000256" key="4">
    <source>
        <dbReference type="ARBA" id="ARBA00011241"/>
    </source>
</evidence>
<dbReference type="Pfam" id="PF19047">
    <property type="entry name" value="HOOK_N"/>
    <property type="match status" value="1"/>
</dbReference>
<evidence type="ECO:0000256" key="10">
    <source>
        <dbReference type="ARBA" id="ARBA00023054"/>
    </source>
</evidence>
<protein>
    <recommendedName>
        <fullName evidence="5">Protein hook</fullName>
    </recommendedName>
</protein>
<dbReference type="InterPro" id="IPR008636">
    <property type="entry name" value="Hook_C"/>
</dbReference>
<keyword evidence="15" id="KW-1185">Reference proteome</keyword>
<feature type="coiled-coil region" evidence="12">
    <location>
        <begin position="431"/>
        <end position="619"/>
    </location>
</feature>
<organism evidence="14 15">
    <name type="scientific">Nezara viridula</name>
    <name type="common">Southern green stink bug</name>
    <name type="synonym">Cimex viridulus</name>
    <dbReference type="NCBI Taxonomy" id="85310"/>
    <lineage>
        <taxon>Eukaryota</taxon>
        <taxon>Metazoa</taxon>
        <taxon>Ecdysozoa</taxon>
        <taxon>Arthropoda</taxon>
        <taxon>Hexapoda</taxon>
        <taxon>Insecta</taxon>
        <taxon>Pterygota</taxon>
        <taxon>Neoptera</taxon>
        <taxon>Paraneoptera</taxon>
        <taxon>Hemiptera</taxon>
        <taxon>Heteroptera</taxon>
        <taxon>Panheteroptera</taxon>
        <taxon>Pentatomomorpha</taxon>
        <taxon>Pentatomoidea</taxon>
        <taxon>Pentatomidae</taxon>
        <taxon>Pentatominae</taxon>
        <taxon>Nezara</taxon>
    </lineage>
</organism>
<evidence type="ECO:0000256" key="11">
    <source>
        <dbReference type="ARBA" id="ARBA00023212"/>
    </source>
</evidence>
<dbReference type="FunFam" id="1.10.418.10:FF:000024">
    <property type="entry name" value="Hook homolog 3 (Drosophila)"/>
    <property type="match status" value="1"/>
</dbReference>
<keyword evidence="7" id="KW-0254">Endocytosis</keyword>
<keyword evidence="6" id="KW-0963">Cytoplasm</keyword>
<dbReference type="PROSITE" id="PS50021">
    <property type="entry name" value="CH"/>
    <property type="match status" value="1"/>
</dbReference>
<dbReference type="GO" id="GO:0005874">
    <property type="term" value="C:microtubule"/>
    <property type="evidence" value="ECO:0007669"/>
    <property type="project" value="UniProtKB-KW"/>
</dbReference>
<evidence type="ECO:0000256" key="2">
    <source>
        <dbReference type="ARBA" id="ARBA00004245"/>
    </source>
</evidence>
<dbReference type="AlphaFoldDB" id="A0A9P0H0S6"/>
<dbReference type="InterPro" id="IPR036872">
    <property type="entry name" value="CH_dom_sf"/>
</dbReference>
<dbReference type="InterPro" id="IPR038077">
    <property type="entry name" value="Troponin_sf"/>
</dbReference>
<comment type="subunit">
    <text evidence="4">Homodimer. Interacts with microtubules via its N-terminus.</text>
</comment>
<dbReference type="InterPro" id="IPR001715">
    <property type="entry name" value="CH_dom"/>
</dbReference>
<dbReference type="Gene3D" id="1.20.5.350">
    <property type="match status" value="1"/>
</dbReference>
<dbReference type="Pfam" id="PF05622">
    <property type="entry name" value="HOOK"/>
    <property type="match status" value="1"/>
</dbReference>
<evidence type="ECO:0000256" key="3">
    <source>
        <dbReference type="ARBA" id="ARBA00006946"/>
    </source>
</evidence>